<sequence length="131" mass="14739">MGNVNLSNFQELVSQLLIRHRSVLDVMSKTQETVARINRSLTKSITECGCVEIAAKKQVFDSSKSLAEHHQNMPTHMLGSLCEHCSEILKTEIGKHLFYLTAICNITEIDLTEVIKQETDHLNTLGVFNLN</sequence>
<dbReference type="Proteomes" id="UP000717624">
    <property type="component" value="Unassembled WGS sequence"/>
</dbReference>
<accession>A0A938Y2E3</accession>
<organism evidence="1 2">
    <name type="scientific">Brevibacillus fulvus</name>
    <dbReference type="NCBI Taxonomy" id="1125967"/>
    <lineage>
        <taxon>Bacteria</taxon>
        <taxon>Bacillati</taxon>
        <taxon>Bacillota</taxon>
        <taxon>Bacilli</taxon>
        <taxon>Bacillales</taxon>
        <taxon>Paenibacillaceae</taxon>
        <taxon>Brevibacillus</taxon>
    </lineage>
</organism>
<dbReference type="RefSeq" id="WP_204519566.1">
    <property type="nucleotide sequence ID" value="NZ_BAABIN010000035.1"/>
</dbReference>
<evidence type="ECO:0000313" key="1">
    <source>
        <dbReference type="EMBL" id="MBM7591913.1"/>
    </source>
</evidence>
<protein>
    <submittedName>
        <fullName evidence="1">NTP pyrophosphatase (Non-canonical NTP hydrolase)</fullName>
    </submittedName>
</protein>
<gene>
    <name evidence="1" type="ORF">JOD01_003565</name>
</gene>
<comment type="caution">
    <text evidence="1">The sequence shown here is derived from an EMBL/GenBank/DDBJ whole genome shotgun (WGS) entry which is preliminary data.</text>
</comment>
<dbReference type="GO" id="GO:0016787">
    <property type="term" value="F:hydrolase activity"/>
    <property type="evidence" value="ECO:0007669"/>
    <property type="project" value="UniProtKB-KW"/>
</dbReference>
<evidence type="ECO:0000313" key="2">
    <source>
        <dbReference type="Proteomes" id="UP000717624"/>
    </source>
</evidence>
<keyword evidence="1" id="KW-0378">Hydrolase</keyword>
<reference evidence="1" key="1">
    <citation type="submission" date="2021-01" db="EMBL/GenBank/DDBJ databases">
        <title>Genomic Encyclopedia of Type Strains, Phase IV (KMG-IV): sequencing the most valuable type-strain genomes for metagenomic binning, comparative biology and taxonomic classification.</title>
        <authorList>
            <person name="Goeker M."/>
        </authorList>
    </citation>
    <scope>NUCLEOTIDE SEQUENCE</scope>
    <source>
        <strain evidence="1">DSM 25523</strain>
    </source>
</reference>
<name>A0A938Y2E3_9BACL</name>
<dbReference type="AlphaFoldDB" id="A0A938Y2E3"/>
<proteinExistence type="predicted"/>
<keyword evidence="2" id="KW-1185">Reference proteome</keyword>
<dbReference type="EMBL" id="JAFBEB010000017">
    <property type="protein sequence ID" value="MBM7591913.1"/>
    <property type="molecule type" value="Genomic_DNA"/>
</dbReference>